<proteinExistence type="predicted"/>
<feature type="signal peptide" evidence="1">
    <location>
        <begin position="1"/>
        <end position="24"/>
    </location>
</feature>
<reference evidence="3" key="1">
    <citation type="submission" date="2017-08" db="EMBL/GenBank/DDBJ databases">
        <title>A dynamic microbial community with high functional redundancy inhabits the cold, oxic subseafloor aquifer.</title>
        <authorList>
            <person name="Tully B.J."/>
            <person name="Wheat C.G."/>
            <person name="Glazer B.T."/>
            <person name="Huber J.A."/>
        </authorList>
    </citation>
    <scope>NUCLEOTIDE SEQUENCE [LARGE SCALE GENOMIC DNA]</scope>
</reference>
<sequence>MFTKVKKIALFTLPLVAAVSVLSAGEMSDRTKRLEDQMKDVRGNNPTGKAGAVTAPLSINLEESCGWFFTVNALYWQPDIQNNSFAQSDAGASAHALPSVGEEYQAKYKWDWGFRLGAGKLFKHDNWALEAQYTWFDASASSSVSAGSVGTVLPTRGTAQIIGAPQIFEFCTEANAQGSLNYQSVDLTLSRAYYVSQELSFQPGWGLKASFLNSKESVEYTGGNAVGDTAGLNGVVGSPGYPLGANVKVIDKSKFWSIGPKVGVDSTWHVAEGFSLFGNLSASLLYAGQDFNYKNTYSVDVDNNKIDVTMKYHQFVPTVDAFIGVRWDGYYSNNTQHVGVGLGWEVEYLWNAVQRGAYIRDDFSVMTTSKDLTMQGLTLDLRFDF</sequence>
<accession>A0A2A4X576</accession>
<gene>
    <name evidence="2" type="ORF">COB21_03370</name>
</gene>
<evidence type="ECO:0000256" key="1">
    <source>
        <dbReference type="SAM" id="SignalP"/>
    </source>
</evidence>
<dbReference type="InterPro" id="IPR007825">
    <property type="entry name" value="Major_OMP_Legionella"/>
</dbReference>
<protein>
    <recommendedName>
        <fullName evidence="4">Outer membrane protein beta-barrel domain-containing protein</fullName>
    </recommendedName>
</protein>
<dbReference type="AlphaFoldDB" id="A0A2A4X576"/>
<feature type="chain" id="PRO_5012133297" description="Outer membrane protein beta-barrel domain-containing protein" evidence="1">
    <location>
        <begin position="25"/>
        <end position="385"/>
    </location>
</feature>
<dbReference type="Proteomes" id="UP000218775">
    <property type="component" value="Unassembled WGS sequence"/>
</dbReference>
<evidence type="ECO:0000313" key="2">
    <source>
        <dbReference type="EMBL" id="PCI77187.1"/>
    </source>
</evidence>
<keyword evidence="1" id="KW-0732">Signal</keyword>
<dbReference type="Pfam" id="PF05150">
    <property type="entry name" value="Legionella_OMP"/>
    <property type="match status" value="1"/>
</dbReference>
<organism evidence="2 3">
    <name type="scientific">Aerophobetes bacterium</name>
    <dbReference type="NCBI Taxonomy" id="2030807"/>
    <lineage>
        <taxon>Bacteria</taxon>
        <taxon>Candidatus Aerophobota</taxon>
    </lineage>
</organism>
<dbReference type="EMBL" id="NVUK01000019">
    <property type="protein sequence ID" value="PCI77187.1"/>
    <property type="molecule type" value="Genomic_DNA"/>
</dbReference>
<evidence type="ECO:0000313" key="3">
    <source>
        <dbReference type="Proteomes" id="UP000218775"/>
    </source>
</evidence>
<name>A0A2A4X576_UNCAE</name>
<evidence type="ECO:0008006" key="4">
    <source>
        <dbReference type="Google" id="ProtNLM"/>
    </source>
</evidence>
<comment type="caution">
    <text evidence="2">The sequence shown here is derived from an EMBL/GenBank/DDBJ whole genome shotgun (WGS) entry which is preliminary data.</text>
</comment>